<dbReference type="EMBL" id="JBHMEI010000048">
    <property type="protein sequence ID" value="MFB9207240.1"/>
    <property type="molecule type" value="Genomic_DNA"/>
</dbReference>
<sequence>MTPVVAVVLMRVAGLPVRDLDVLVAPGLGGLLERAATERGRSAELGRRVADALHDVVPRLAEEERREALRLRRDAHNGRCTDRTRAAADAVERHLDRELRDLVGSWLRSVTALRERLAETDRAADSHVAAAGRQVFGLLTRPDIMSTLALASPAFTRVLLGPDSARTSPPDSRTCRTAVSYATRAALKPSPFGALGRTVPSAAAVSSPLHLAVALVRACAQHPSLSSRFPSRVNPSLRDVAGTWYAMLPCYDVPAGLLPHRWDEVTDTSLYVPGHLTPDGPDTARPLDAWPGAGAELAGRWVEMGLLLPDVPWRSGERDCLARIADRVPAGPVSGALAELRRAEQRMPAADAAERVRLDARARQAAADAFERLETSPPAWLRNAPLFHETLPADDVPLPALPPQVSEDLAVVAARIRAGLGRTRLYDGLVRHFVARYGPGGRCDDLLEFLYTYPWTPAPAPAHPPRPGGTLGRPAATVFYQLAADGRAALDRGDYTLVVNQVCVEPGGQAARWDGAHGTADTLRAWISSLHPGSTVYELLAGADFAAVQMPAARLFERVAWPADLGPAQGRDLRGFAVTHDRRTGTLQVRDPAGAHAAFVYLGAVPLPLLHGPVRLLATLTHPWIPTSPQTSGTPGARVREGRVVMSRARWRLPAAAVPRRTGSWARHLADLAVWRAAHAVPRQVFVRRGGRKPFWVDFHAPHTVALLDHELTGGEIELTEALPTREQHWVRDGSGRARAAEFVALVRLDGGA</sequence>
<keyword evidence="3" id="KW-1185">Reference proteome</keyword>
<evidence type="ECO:0000259" key="1">
    <source>
        <dbReference type="Pfam" id="PF04738"/>
    </source>
</evidence>
<proteinExistence type="predicted"/>
<evidence type="ECO:0000313" key="2">
    <source>
        <dbReference type="EMBL" id="MFB9207240.1"/>
    </source>
</evidence>
<dbReference type="RefSeq" id="WP_189653866.1">
    <property type="nucleotide sequence ID" value="NZ_BMRC01000050.1"/>
</dbReference>
<dbReference type="Pfam" id="PF04738">
    <property type="entry name" value="Lant_dehydr_N"/>
    <property type="match status" value="1"/>
</dbReference>
<accession>A0ABV5IRQ3</accession>
<protein>
    <submittedName>
        <fullName evidence="2">Lantibiotic dehydratase</fullName>
    </submittedName>
</protein>
<comment type="caution">
    <text evidence="2">The sequence shown here is derived from an EMBL/GenBank/DDBJ whole genome shotgun (WGS) entry which is preliminary data.</text>
</comment>
<feature type="domain" description="Lantibiotic dehydratase N-terminal" evidence="1">
    <location>
        <begin position="638"/>
        <end position="708"/>
    </location>
</feature>
<evidence type="ECO:0000313" key="3">
    <source>
        <dbReference type="Proteomes" id="UP001589647"/>
    </source>
</evidence>
<dbReference type="InterPro" id="IPR006827">
    <property type="entry name" value="Lant_deHydtase_N"/>
</dbReference>
<organism evidence="2 3">
    <name type="scientific">Nonomuraea spiralis</name>
    <dbReference type="NCBI Taxonomy" id="46182"/>
    <lineage>
        <taxon>Bacteria</taxon>
        <taxon>Bacillati</taxon>
        <taxon>Actinomycetota</taxon>
        <taxon>Actinomycetes</taxon>
        <taxon>Streptosporangiales</taxon>
        <taxon>Streptosporangiaceae</taxon>
        <taxon>Nonomuraea</taxon>
    </lineage>
</organism>
<dbReference type="Proteomes" id="UP001589647">
    <property type="component" value="Unassembled WGS sequence"/>
</dbReference>
<reference evidence="2 3" key="1">
    <citation type="submission" date="2024-09" db="EMBL/GenBank/DDBJ databases">
        <authorList>
            <person name="Sun Q."/>
            <person name="Mori K."/>
        </authorList>
    </citation>
    <scope>NUCLEOTIDE SEQUENCE [LARGE SCALE GENOMIC DNA]</scope>
    <source>
        <strain evidence="2 3">CCM 3426</strain>
    </source>
</reference>
<gene>
    <name evidence="2" type="ORF">ACFFV7_39050</name>
</gene>
<name>A0ABV5IRQ3_9ACTN</name>